<proteinExistence type="predicted"/>
<dbReference type="PANTHER" id="PTHR41771">
    <property type="entry name" value="MEMBRANE PROTEIN-RELATED"/>
    <property type="match status" value="1"/>
</dbReference>
<dbReference type="EMBL" id="FMZM01000006">
    <property type="protein sequence ID" value="SDD16502.1"/>
    <property type="molecule type" value="Genomic_DNA"/>
</dbReference>
<feature type="transmembrane region" description="Helical" evidence="1">
    <location>
        <begin position="209"/>
        <end position="231"/>
    </location>
</feature>
<reference evidence="2 3" key="1">
    <citation type="submission" date="2016-10" db="EMBL/GenBank/DDBJ databases">
        <authorList>
            <person name="de Groot N.N."/>
        </authorList>
    </citation>
    <scope>NUCLEOTIDE SEQUENCE [LARGE SCALE GENOMIC DNA]</scope>
    <source>
        <strain evidence="2 3">CGMCC 4.6858</strain>
    </source>
</reference>
<feature type="transmembrane region" description="Helical" evidence="1">
    <location>
        <begin position="251"/>
        <end position="271"/>
    </location>
</feature>
<feature type="transmembrane region" description="Helical" evidence="1">
    <location>
        <begin position="309"/>
        <end position="334"/>
    </location>
</feature>
<dbReference type="STRING" id="1045774.SAMN05421872_106162"/>
<keyword evidence="1" id="KW-0472">Membrane</keyword>
<evidence type="ECO:0000313" key="3">
    <source>
        <dbReference type="Proteomes" id="UP000199034"/>
    </source>
</evidence>
<feature type="transmembrane region" description="Helical" evidence="1">
    <location>
        <begin position="21"/>
        <end position="39"/>
    </location>
</feature>
<dbReference type="InterPro" id="IPR012507">
    <property type="entry name" value="YibE_F"/>
</dbReference>
<dbReference type="Pfam" id="PF07907">
    <property type="entry name" value="YibE_F"/>
    <property type="match status" value="1"/>
</dbReference>
<feature type="transmembrane region" description="Helical" evidence="1">
    <location>
        <begin position="156"/>
        <end position="178"/>
    </location>
</feature>
<sequence length="380" mass="38899">MGAHHPRHATTDSRWMRRLSLAVVLPLAVVTLAAVVWLWPSDGPDRADSAAEEFAGLVTGLDRQPCTEELSDDVNGCGTATVELTEDGQTRERDVPLPNGAGAPRVAEGDQVVLIATPGPDGASYTIVDHRRGSQMWVLAIAFALAVVAFGRWRGLLALGGLAVTFGVLLAFVVPAILAGESPLLVAVVGSALIALVVLYLTHGLTLSTTVALVGTLGSLALTGLLGYGAVAALHLTGVTDDLSASVGDTYGVDTAGLLLAGIVIGSLGVLDDVTITQAATVAEVKQADPSYGFRQLYRAGSRVGRAHVASVVNTIVLAYAGSSLPLVILIVASNDSLGGVVTNQVIAQEIVRSAVATLGLVAAVPMTTALAALTLTRVR</sequence>
<feature type="transmembrane region" description="Helical" evidence="1">
    <location>
        <begin position="134"/>
        <end position="151"/>
    </location>
</feature>
<organism evidence="2 3">
    <name type="scientific">Nocardioides lianchengensis</name>
    <dbReference type="NCBI Taxonomy" id="1045774"/>
    <lineage>
        <taxon>Bacteria</taxon>
        <taxon>Bacillati</taxon>
        <taxon>Actinomycetota</taxon>
        <taxon>Actinomycetes</taxon>
        <taxon>Propionibacteriales</taxon>
        <taxon>Nocardioidaceae</taxon>
        <taxon>Nocardioides</taxon>
    </lineage>
</organism>
<feature type="transmembrane region" description="Helical" evidence="1">
    <location>
        <begin position="354"/>
        <end position="376"/>
    </location>
</feature>
<accession>A0A1G6SHX3</accession>
<gene>
    <name evidence="2" type="ORF">SAMN05421872_106162</name>
</gene>
<keyword evidence="1" id="KW-0812">Transmembrane</keyword>
<keyword evidence="1" id="KW-1133">Transmembrane helix</keyword>
<protein>
    <submittedName>
        <fullName evidence="2">Uncharacterized membrane protein</fullName>
    </submittedName>
</protein>
<evidence type="ECO:0000256" key="1">
    <source>
        <dbReference type="SAM" id="Phobius"/>
    </source>
</evidence>
<evidence type="ECO:0000313" key="2">
    <source>
        <dbReference type="EMBL" id="SDD16502.1"/>
    </source>
</evidence>
<dbReference type="PANTHER" id="PTHR41771:SF1">
    <property type="entry name" value="MEMBRANE PROTEIN"/>
    <property type="match status" value="1"/>
</dbReference>
<dbReference type="Proteomes" id="UP000199034">
    <property type="component" value="Unassembled WGS sequence"/>
</dbReference>
<name>A0A1G6SHX3_9ACTN</name>
<feature type="transmembrane region" description="Helical" evidence="1">
    <location>
        <begin position="184"/>
        <end position="202"/>
    </location>
</feature>
<dbReference type="AlphaFoldDB" id="A0A1G6SHX3"/>
<keyword evidence="3" id="KW-1185">Reference proteome</keyword>